<evidence type="ECO:0000256" key="2">
    <source>
        <dbReference type="SAM" id="SignalP"/>
    </source>
</evidence>
<feature type="compositionally biased region" description="Basic and acidic residues" evidence="1">
    <location>
        <begin position="232"/>
        <end position="253"/>
    </location>
</feature>
<feature type="compositionally biased region" description="Basic and acidic residues" evidence="1">
    <location>
        <begin position="53"/>
        <end position="69"/>
    </location>
</feature>
<accession>A0A8S9NT75</accession>
<feature type="region of interest" description="Disordered" evidence="1">
    <location>
        <begin position="225"/>
        <end position="262"/>
    </location>
</feature>
<feature type="region of interest" description="Disordered" evidence="1">
    <location>
        <begin position="462"/>
        <end position="483"/>
    </location>
</feature>
<reference evidence="3" key="1">
    <citation type="submission" date="2019-12" db="EMBL/GenBank/DDBJ databases">
        <title>Genome sequencing and annotation of Brassica cretica.</title>
        <authorList>
            <person name="Studholme D.J."/>
            <person name="Sarris P."/>
        </authorList>
    </citation>
    <scope>NUCLEOTIDE SEQUENCE</scope>
    <source>
        <strain evidence="3">PFS-109/04</strain>
        <tissue evidence="3">Leaf</tissue>
    </source>
</reference>
<sequence>MSEAVTWAVMAAWLDCVAVVLNDQSKGSGLGDRLETDRIRSSWKRLGTGLEEMDTRQKEKEMAPGERTPKGMMNQALAGSGTKSLAFGQTVHDRDLTLLGGFVGNRLWKSLSWFQDLTWIVVKLRNREDSGHVKMCGVWGTKRTKTGKGKEAAGASGQAEADGTNPTQMLPTHTGLVNNETGEPVVPIIPTEVHVDDVNNQQEVRNEEGAESSHAGERAGLNTGAEELIEPSMKDVSHGGDQKRKRDQVEEGKTSSGRPECPKCGRYHGGECWKATGACTRCDNVQVHPNQMDARGKDKDACGTVRMVRRMRMHTRLEEMDTRQKEKEKDKEKEMAPGERTPKGILNPGLGRSGSESLAFSRTVHDRFLTLLGRFDLTWIVVKLRNREDSGHGKMCGVLDKVSEKKGSGWRIRAGCGGWYQSGPRLPVQTGVVNNETGEPLEPIIPTEVQVDDVDNQQELKDEDGAKSSHAGARAGLDSGADELIEPSMKDVLAAVQMMGTQSWR</sequence>
<feature type="region of interest" description="Disordered" evidence="1">
    <location>
        <begin position="142"/>
        <end position="169"/>
    </location>
</feature>
<gene>
    <name evidence="3" type="ORF">F2Q69_00005197</name>
</gene>
<feature type="region of interest" description="Disordered" evidence="1">
    <location>
        <begin position="320"/>
        <end position="350"/>
    </location>
</feature>
<dbReference type="AlphaFoldDB" id="A0A8S9NT75"/>
<proteinExistence type="predicted"/>
<dbReference type="Proteomes" id="UP000712600">
    <property type="component" value="Unassembled WGS sequence"/>
</dbReference>
<evidence type="ECO:0000313" key="3">
    <source>
        <dbReference type="EMBL" id="KAF3506709.1"/>
    </source>
</evidence>
<feature type="signal peptide" evidence="2">
    <location>
        <begin position="1"/>
        <end position="22"/>
    </location>
</feature>
<protein>
    <submittedName>
        <fullName evidence="3">Uncharacterized protein</fullName>
    </submittedName>
</protein>
<feature type="region of interest" description="Disordered" evidence="1">
    <location>
        <begin position="52"/>
        <end position="71"/>
    </location>
</feature>
<dbReference type="EMBL" id="QGKX02001521">
    <property type="protein sequence ID" value="KAF3506709.1"/>
    <property type="molecule type" value="Genomic_DNA"/>
</dbReference>
<feature type="compositionally biased region" description="Low complexity" evidence="1">
    <location>
        <begin position="152"/>
        <end position="161"/>
    </location>
</feature>
<comment type="caution">
    <text evidence="3">The sequence shown here is derived from an EMBL/GenBank/DDBJ whole genome shotgun (WGS) entry which is preliminary data.</text>
</comment>
<keyword evidence="2" id="KW-0732">Signal</keyword>
<feature type="chain" id="PRO_5035911101" evidence="2">
    <location>
        <begin position="23"/>
        <end position="505"/>
    </location>
</feature>
<organism evidence="3 4">
    <name type="scientific">Brassica cretica</name>
    <name type="common">Mustard</name>
    <dbReference type="NCBI Taxonomy" id="69181"/>
    <lineage>
        <taxon>Eukaryota</taxon>
        <taxon>Viridiplantae</taxon>
        <taxon>Streptophyta</taxon>
        <taxon>Embryophyta</taxon>
        <taxon>Tracheophyta</taxon>
        <taxon>Spermatophyta</taxon>
        <taxon>Magnoliopsida</taxon>
        <taxon>eudicotyledons</taxon>
        <taxon>Gunneridae</taxon>
        <taxon>Pentapetalae</taxon>
        <taxon>rosids</taxon>
        <taxon>malvids</taxon>
        <taxon>Brassicales</taxon>
        <taxon>Brassicaceae</taxon>
        <taxon>Brassiceae</taxon>
        <taxon>Brassica</taxon>
    </lineage>
</organism>
<evidence type="ECO:0000313" key="4">
    <source>
        <dbReference type="Proteomes" id="UP000712600"/>
    </source>
</evidence>
<feature type="compositionally biased region" description="Basic and acidic residues" evidence="1">
    <location>
        <begin position="320"/>
        <end position="342"/>
    </location>
</feature>
<name>A0A8S9NT75_BRACR</name>
<evidence type="ECO:0000256" key="1">
    <source>
        <dbReference type="SAM" id="MobiDB-lite"/>
    </source>
</evidence>